<keyword evidence="4" id="KW-1185">Reference proteome</keyword>
<reference evidence="3" key="1">
    <citation type="submission" date="2022-01" db="EMBL/GenBank/DDBJ databases">
        <authorList>
            <person name="King R."/>
        </authorList>
    </citation>
    <scope>NUCLEOTIDE SEQUENCE</scope>
</reference>
<dbReference type="AlphaFoldDB" id="A0A9P0GBT2"/>
<feature type="region of interest" description="Disordered" evidence="1">
    <location>
        <begin position="491"/>
        <end position="510"/>
    </location>
</feature>
<organism evidence="3 4">
    <name type="scientific">Psylliodes chrysocephalus</name>
    <dbReference type="NCBI Taxonomy" id="3402493"/>
    <lineage>
        <taxon>Eukaryota</taxon>
        <taxon>Metazoa</taxon>
        <taxon>Ecdysozoa</taxon>
        <taxon>Arthropoda</taxon>
        <taxon>Hexapoda</taxon>
        <taxon>Insecta</taxon>
        <taxon>Pterygota</taxon>
        <taxon>Neoptera</taxon>
        <taxon>Endopterygota</taxon>
        <taxon>Coleoptera</taxon>
        <taxon>Polyphaga</taxon>
        <taxon>Cucujiformia</taxon>
        <taxon>Chrysomeloidea</taxon>
        <taxon>Chrysomelidae</taxon>
        <taxon>Galerucinae</taxon>
        <taxon>Alticini</taxon>
        <taxon>Psylliodes</taxon>
    </lineage>
</organism>
<keyword evidence="2" id="KW-0732">Signal</keyword>
<sequence length="671" mass="75589">MALKFIQIVAILTIYKTFLVYADVEPLKSSDDLDPINDTENTENTDKEHEKRTIFNPTLKNVAWARHVAVKPSGAKFVLGYGPVDLKYKPVLRPIAIKHQGYHYNRPKIHFHLKRPIIHVPHFKPALQTEWKPIIKPVAVVKPAPLPAPVHVHPGAHVDQLHLNPVPHIDHIHKEPTVHFDHHHHPVQVAHVEHVHHISPAHLHHLQVPHVHAIPQAPLVPSSQLFEVTKPDLGVLPLGATFPTTAIKEIPAPQLIPQPLPSPIHVHPIAPIPHVHQAYPVTHLHPVHQVAPVHPVAPVQPVAPAIQFQQFGSIHPAHVGTIPHFQSPGHVFPLSPLPLEHVHHGDHIHPVGHLHPVDHIHHGNHIHPTGHLDAPHVHSVGHLHPVDHIHHGNHIHPTGHFEAPHVHSVEHFHPAGHFHSVAQPLPAPLPQPHVDYQEHPVQSLLPNHYHLQYPQIPHGTQHEEPGGEQHLYPHQQHVSLDAQHQLQYPQIPHGTQHEGPGGGQQLYPHQQHVPLDSQPHLQYPQIPQHEGPGGGQHLYPQQQHVPLDSQPHFQDAGQNVYQQQPPYQQDGNIQDHYPNQEDNRYQLASQVSSQHFVREGQFQIGDQGDSQGYVYQQPSEGRLIQPGLTDLQFPIQLPHHPAFDQDNRPEASQQNENVFRPSIQLEPPYKK</sequence>
<evidence type="ECO:0000256" key="1">
    <source>
        <dbReference type="SAM" id="MobiDB-lite"/>
    </source>
</evidence>
<dbReference type="Proteomes" id="UP001153636">
    <property type="component" value="Chromosome 16"/>
</dbReference>
<accession>A0A9P0GBT2</accession>
<proteinExistence type="predicted"/>
<feature type="region of interest" description="Disordered" evidence="1">
    <location>
        <begin position="638"/>
        <end position="671"/>
    </location>
</feature>
<protein>
    <submittedName>
        <fullName evidence="3">Uncharacterized protein</fullName>
    </submittedName>
</protein>
<dbReference type="OrthoDB" id="6777242at2759"/>
<feature type="region of interest" description="Disordered" evidence="1">
    <location>
        <begin position="515"/>
        <end position="542"/>
    </location>
</feature>
<evidence type="ECO:0000256" key="2">
    <source>
        <dbReference type="SAM" id="SignalP"/>
    </source>
</evidence>
<name>A0A9P0GBT2_9CUCU</name>
<feature type="signal peptide" evidence="2">
    <location>
        <begin position="1"/>
        <end position="22"/>
    </location>
</feature>
<evidence type="ECO:0000313" key="3">
    <source>
        <dbReference type="EMBL" id="CAH1104120.1"/>
    </source>
</evidence>
<gene>
    <name evidence="3" type="ORF">PSYICH_LOCUS5191</name>
</gene>
<dbReference type="EMBL" id="OV651828">
    <property type="protein sequence ID" value="CAH1104120.1"/>
    <property type="molecule type" value="Genomic_DNA"/>
</dbReference>
<evidence type="ECO:0000313" key="4">
    <source>
        <dbReference type="Proteomes" id="UP001153636"/>
    </source>
</evidence>
<feature type="chain" id="PRO_5040234151" evidence="2">
    <location>
        <begin position="23"/>
        <end position="671"/>
    </location>
</feature>